<dbReference type="InterPro" id="IPR052708">
    <property type="entry name" value="PxpC"/>
</dbReference>
<evidence type="ECO:0000313" key="6">
    <source>
        <dbReference type="Proteomes" id="UP001366166"/>
    </source>
</evidence>
<dbReference type="GO" id="GO:0016787">
    <property type="term" value="F:hydrolase activity"/>
    <property type="evidence" value="ECO:0007669"/>
    <property type="project" value="UniProtKB-KW"/>
</dbReference>
<dbReference type="Gene3D" id="2.40.100.10">
    <property type="entry name" value="Cyclophilin-like"/>
    <property type="match status" value="1"/>
</dbReference>
<dbReference type="PANTHER" id="PTHR43309">
    <property type="entry name" value="5-OXOPROLINASE SUBUNIT C"/>
    <property type="match status" value="1"/>
</dbReference>
<dbReference type="Proteomes" id="UP001366166">
    <property type="component" value="Chromosome"/>
</dbReference>
<evidence type="ECO:0000256" key="2">
    <source>
        <dbReference type="ARBA" id="ARBA00022801"/>
    </source>
</evidence>
<keyword evidence="2" id="KW-0378">Hydrolase</keyword>
<evidence type="ECO:0000313" key="5">
    <source>
        <dbReference type="EMBL" id="BEQ13435.1"/>
    </source>
</evidence>
<dbReference type="SMART" id="SM00797">
    <property type="entry name" value="AHS2"/>
    <property type="match status" value="1"/>
</dbReference>
<dbReference type="EMBL" id="AP028679">
    <property type="protein sequence ID" value="BEQ13435.1"/>
    <property type="molecule type" value="Genomic_DNA"/>
</dbReference>
<dbReference type="GO" id="GO:0005524">
    <property type="term" value="F:ATP binding"/>
    <property type="evidence" value="ECO:0007669"/>
    <property type="project" value="UniProtKB-KW"/>
</dbReference>
<gene>
    <name evidence="5" type="ORF">FAK_05010</name>
</gene>
<dbReference type="Pfam" id="PF02626">
    <property type="entry name" value="CT_A_B"/>
    <property type="match status" value="1"/>
</dbReference>
<dbReference type="SUPFAM" id="SSF50891">
    <property type="entry name" value="Cyclophilin-like"/>
    <property type="match status" value="1"/>
</dbReference>
<sequence length="324" mass="34667">MTDNPPVTYLTVLRPGALSSVQDLGRPGYQRLGIAESGAMDTYSLVQANRLLGNPDGVAVLEMTLVGPKLRFEREGVFALTGSDLSAQLDDETLVPGRAHRAAAGQILRFGPRRNGMRAYLAVPGGFAAPLVLGSRSTYIYAGFGGPEGRALQKGDQLKCLADPACAAASPEPLPGNLRLPPDGPRVLRVIMGPHEDRFTSRGLETFLNSSFRVTTESNRMGYRLQGPPIEHSNGPIVVSEATPLGAIQVPGQGHPVLLLRERGTTGGYTKIACIVSADIDTICQVPPGGELTFKTVGLEQAQQAERDRWRALDAWRPPLKRGV</sequence>
<dbReference type="InterPro" id="IPR003778">
    <property type="entry name" value="CT_A_B"/>
</dbReference>
<keyword evidence="1" id="KW-0547">Nucleotide-binding</keyword>
<protein>
    <submittedName>
        <fullName evidence="5">Urea amidolyase</fullName>
    </submittedName>
</protein>
<proteinExistence type="predicted"/>
<dbReference type="RefSeq" id="WP_338605120.1">
    <property type="nucleotide sequence ID" value="NZ_AP028679.1"/>
</dbReference>
<dbReference type="InterPro" id="IPR029000">
    <property type="entry name" value="Cyclophilin-like_dom_sf"/>
</dbReference>
<name>A0AAU9EN94_9BACT</name>
<keyword evidence="3" id="KW-0067">ATP-binding</keyword>
<dbReference type="NCBIfam" id="TIGR00724">
    <property type="entry name" value="urea_amlyse_rel"/>
    <property type="match status" value="1"/>
</dbReference>
<dbReference type="PANTHER" id="PTHR43309:SF3">
    <property type="entry name" value="5-OXOPROLINASE SUBUNIT C"/>
    <property type="match status" value="1"/>
</dbReference>
<feature type="domain" description="Carboxyltransferase" evidence="4">
    <location>
        <begin position="31"/>
        <end position="310"/>
    </location>
</feature>
<evidence type="ECO:0000256" key="3">
    <source>
        <dbReference type="ARBA" id="ARBA00022840"/>
    </source>
</evidence>
<dbReference type="AlphaFoldDB" id="A0AAU9EN94"/>
<evidence type="ECO:0000256" key="1">
    <source>
        <dbReference type="ARBA" id="ARBA00022741"/>
    </source>
</evidence>
<keyword evidence="6" id="KW-1185">Reference proteome</keyword>
<dbReference type="KEGG" id="dmp:FAK_05010"/>
<accession>A0AAU9EN94</accession>
<reference evidence="6" key="1">
    <citation type="journal article" date="2023" name="Arch. Microbiol.">
        <title>Desulfoferula mesophilus gen. nov. sp. nov., a mesophilic sulfate-reducing bacterium isolated from a brackish lake sediment.</title>
        <authorList>
            <person name="Watanabe T."/>
            <person name="Yabe T."/>
            <person name="Tsuji J.M."/>
            <person name="Fukui M."/>
        </authorList>
    </citation>
    <scope>NUCLEOTIDE SEQUENCE [LARGE SCALE GENOMIC DNA]</scope>
    <source>
        <strain evidence="6">12FAK</strain>
    </source>
</reference>
<evidence type="ECO:0000259" key="4">
    <source>
        <dbReference type="SMART" id="SM00797"/>
    </source>
</evidence>
<organism evidence="5 6">
    <name type="scientific">Desulfoferula mesophila</name>
    <dbReference type="NCBI Taxonomy" id="3058419"/>
    <lineage>
        <taxon>Bacteria</taxon>
        <taxon>Pseudomonadati</taxon>
        <taxon>Thermodesulfobacteriota</taxon>
        <taxon>Desulfarculia</taxon>
        <taxon>Desulfarculales</taxon>
        <taxon>Desulfarculaceae</taxon>
        <taxon>Desulfoferula</taxon>
    </lineage>
</organism>